<dbReference type="GO" id="GO:0032259">
    <property type="term" value="P:methylation"/>
    <property type="evidence" value="ECO:0007669"/>
    <property type="project" value="UniProtKB-KW"/>
</dbReference>
<evidence type="ECO:0000256" key="9">
    <source>
        <dbReference type="ARBA" id="ARBA00038126"/>
    </source>
</evidence>
<keyword evidence="6" id="KW-0808">Transferase</keyword>
<dbReference type="FunCoup" id="K0KKY4">
    <property type="interactions" value="1616"/>
</dbReference>
<comment type="caution">
    <text evidence="10">The sequence shown here is derived from an EMBL/GenBank/DDBJ whole genome shotgun (WGS) entry which is preliminary data.</text>
</comment>
<dbReference type="AlphaFoldDB" id="K0KKY4"/>
<keyword evidence="5" id="KW-0489">Methyltransferase</keyword>
<dbReference type="GO" id="GO:0005737">
    <property type="term" value="C:cytoplasm"/>
    <property type="evidence" value="ECO:0007669"/>
    <property type="project" value="UniProtKB-SubCell"/>
</dbReference>
<keyword evidence="8" id="KW-0539">Nucleus</keyword>
<dbReference type="EC" id="2.1.1.85" evidence="3"/>
<dbReference type="Proteomes" id="UP000009328">
    <property type="component" value="Unassembled WGS sequence"/>
</dbReference>
<keyword evidence="11" id="KW-1185">Reference proteome</keyword>
<dbReference type="PANTHER" id="PTHR14614:SF39">
    <property type="entry name" value="HISTIDINE PROTEIN METHYLTRANSFERASE 1 HOMOLOG"/>
    <property type="match status" value="1"/>
</dbReference>
<evidence type="ECO:0000256" key="1">
    <source>
        <dbReference type="ARBA" id="ARBA00004123"/>
    </source>
</evidence>
<evidence type="ECO:0000313" key="11">
    <source>
        <dbReference type="Proteomes" id="UP000009328"/>
    </source>
</evidence>
<dbReference type="InParanoid" id="K0KKY4"/>
<keyword evidence="4" id="KW-0963">Cytoplasm</keyword>
<keyword evidence="7" id="KW-0949">S-adenosyl-L-methionine</keyword>
<dbReference type="Gene3D" id="3.40.50.150">
    <property type="entry name" value="Vaccinia Virus protein VP39"/>
    <property type="match status" value="1"/>
</dbReference>
<evidence type="ECO:0000256" key="4">
    <source>
        <dbReference type="ARBA" id="ARBA00022490"/>
    </source>
</evidence>
<dbReference type="EMBL" id="CAIF01000087">
    <property type="protein sequence ID" value="CCH43671.1"/>
    <property type="molecule type" value="Genomic_DNA"/>
</dbReference>
<evidence type="ECO:0000256" key="5">
    <source>
        <dbReference type="ARBA" id="ARBA00022603"/>
    </source>
</evidence>
<dbReference type="eggNOG" id="KOG2920">
    <property type="taxonomic scope" value="Eukaryota"/>
</dbReference>
<dbReference type="GO" id="GO:0018064">
    <property type="term" value="F:protein-L-histidine N-tele-methyltransferase activity"/>
    <property type="evidence" value="ECO:0007669"/>
    <property type="project" value="UniProtKB-EC"/>
</dbReference>
<evidence type="ECO:0000256" key="2">
    <source>
        <dbReference type="ARBA" id="ARBA00004496"/>
    </source>
</evidence>
<dbReference type="STRING" id="1206466.K0KKY4"/>
<dbReference type="HOGENOM" id="CLU_038704_1_1_1"/>
<gene>
    <name evidence="10" type="ORF">BN7_3224</name>
</gene>
<evidence type="ECO:0000256" key="6">
    <source>
        <dbReference type="ARBA" id="ARBA00022679"/>
    </source>
</evidence>
<evidence type="ECO:0000256" key="7">
    <source>
        <dbReference type="ARBA" id="ARBA00022691"/>
    </source>
</evidence>
<evidence type="ECO:0000256" key="8">
    <source>
        <dbReference type="ARBA" id="ARBA00023242"/>
    </source>
</evidence>
<dbReference type="InterPro" id="IPR029063">
    <property type="entry name" value="SAM-dependent_MTases_sf"/>
</dbReference>
<name>K0KKY4_WICCF</name>
<protein>
    <recommendedName>
        <fullName evidence="3">protein-histidine N-methyltransferase</fullName>
        <ecNumber evidence="3">2.1.1.85</ecNumber>
    </recommendedName>
</protein>
<dbReference type="GO" id="GO:0005634">
    <property type="term" value="C:nucleus"/>
    <property type="evidence" value="ECO:0007669"/>
    <property type="project" value="UniProtKB-SubCell"/>
</dbReference>
<sequence>MSFSFGFSAESDDEFIESGNTAQINHNELKLDQNPLDVENSEAKAPKIEDFNQVLESLVDVRITFEKVITPQGQTVFRRELFDVKHQLMNEEGSEKQDEEFGILMGTDTSDLQRNIYEGGLKSWECSIDTVDKLSALEDQVLFNGEIVELGCGTALPSTYLFQRALSSNLSNINFKLSDYNHSVLRLVTLPNLIIAWCSTLSSEKLSKLQKSGDEEIPIVDDELQLTQQLLKEFSETLKRDNIKIELYSGAWNRSFFNLITHSQTSSKIGLIITSETIYSPETLPIISELIIELVFHSKTQQNGSPLALVAAKDIYFGVGGSLVDFENYLTTRIQQGSKFQFQTDKVKAGLQRSIVSIR</sequence>
<dbReference type="InterPro" id="IPR019410">
    <property type="entry name" value="Methyltransf_16"/>
</dbReference>
<comment type="subcellular location">
    <subcellularLocation>
        <location evidence="2">Cytoplasm</location>
    </subcellularLocation>
    <subcellularLocation>
        <location evidence="1">Nucleus</location>
    </subcellularLocation>
</comment>
<reference evidence="10 11" key="1">
    <citation type="journal article" date="2012" name="Eukaryot. Cell">
        <title>Draft genome sequence of Wickerhamomyces ciferrii NRRL Y-1031 F-60-10.</title>
        <authorList>
            <person name="Schneider J."/>
            <person name="Andrea H."/>
            <person name="Blom J."/>
            <person name="Jaenicke S."/>
            <person name="Ruckert C."/>
            <person name="Schorsch C."/>
            <person name="Szczepanowski R."/>
            <person name="Farwick M."/>
            <person name="Goesmann A."/>
            <person name="Puhler A."/>
            <person name="Schaffer S."/>
            <person name="Tauch A."/>
            <person name="Kohler T."/>
            <person name="Brinkrolf K."/>
        </authorList>
    </citation>
    <scope>NUCLEOTIDE SEQUENCE [LARGE SCALE GENOMIC DNA]</scope>
    <source>
        <strain evidence="11">ATCC 14091 / BCRC 22168 / CBS 111 / JCM 3599 / NBRC 0793 / NRRL Y-1031 F-60-10</strain>
    </source>
</reference>
<evidence type="ECO:0000256" key="3">
    <source>
        <dbReference type="ARBA" id="ARBA00012533"/>
    </source>
</evidence>
<comment type="similarity">
    <text evidence="9">Belongs to the methyltransferase superfamily. METTL18 family.</text>
</comment>
<dbReference type="PANTHER" id="PTHR14614">
    <property type="entry name" value="HEPATOCELLULAR CARCINOMA-ASSOCIATED ANTIGEN"/>
    <property type="match status" value="1"/>
</dbReference>
<proteinExistence type="inferred from homology"/>
<organism evidence="10 11">
    <name type="scientific">Wickerhamomyces ciferrii (strain ATCC 14091 / BCRC 22168 / CBS 111 / JCM 3599 / NBRC 0793 / NRRL Y-1031 F-60-10)</name>
    <name type="common">Yeast</name>
    <name type="synonym">Pichia ciferrii</name>
    <dbReference type="NCBI Taxonomy" id="1206466"/>
    <lineage>
        <taxon>Eukaryota</taxon>
        <taxon>Fungi</taxon>
        <taxon>Dikarya</taxon>
        <taxon>Ascomycota</taxon>
        <taxon>Saccharomycotina</taxon>
        <taxon>Saccharomycetes</taxon>
        <taxon>Phaffomycetales</taxon>
        <taxon>Wickerhamomycetaceae</taxon>
        <taxon>Wickerhamomyces</taxon>
    </lineage>
</organism>
<evidence type="ECO:0000313" key="10">
    <source>
        <dbReference type="EMBL" id="CCH43671.1"/>
    </source>
</evidence>
<accession>K0KKY4</accession>